<evidence type="ECO:0000256" key="1">
    <source>
        <dbReference type="ARBA" id="ARBA00023002"/>
    </source>
</evidence>
<proteinExistence type="predicted"/>
<name>A0ABT2EM05_9BACT</name>
<comment type="caution">
    <text evidence="3">The sequence shown here is derived from an EMBL/GenBank/DDBJ whole genome shotgun (WGS) entry which is preliminary data.</text>
</comment>
<organism evidence="3 4">
    <name type="scientific">Candidatus Fervidibacter sacchari</name>
    <dbReference type="NCBI Taxonomy" id="1448929"/>
    <lineage>
        <taxon>Bacteria</taxon>
        <taxon>Candidatus Fervidibacterota</taxon>
        <taxon>Candidatus Fervidibacter</taxon>
    </lineage>
</organism>
<sequence>MFKENGRYMVLLNGEWKTSFGEEGHENRNPTTGELLGIVPEATEEEVQQAVKFAANAFWQWRQVPTDIRMKFGLRLAELLEENRDELVKTMATEMGKTRFDAHLDINEAVGVTQVVAPMAVSMTGKAYTNIVANLTMESRVEPRGVVALITPFNFPIAIPTAHIVAALMTGNTVVWKPAPEVPECSQALASLVLQAMEETERRYRVQLPRGVFNLILGDAKAGETLIRQPAVQTVSFTGSKFVGDYVDSVASSLGKKVIKEVGGINQHYIDENADLRDAAIQVLYAKTITNGQRCTSIQEALVHQKVYDDFVGEILELAENVVMGEPLSEEVWQADNAPDRFGLGPLVSSKQKTRAEDLLQRTLDEGAKVLYQGKVPEQWVNGYFFPLTILESQRLDDTLAHEEIFAPVLVVRKVKSVHEALEIINEKRIGIVACIHTCDMNLAEFFIQNALRTRVDVNRHGTGALWGTKFGGDRGSGSGNPSLDCEMVYGYVLWKTIYRAYKPL</sequence>
<evidence type="ECO:0000313" key="3">
    <source>
        <dbReference type="EMBL" id="MCS3918978.1"/>
    </source>
</evidence>
<protein>
    <submittedName>
        <fullName evidence="3">Aldehyde dehydrogenase (NAD+)</fullName>
        <ecNumber evidence="3">1.2.1.3</ecNumber>
    </submittedName>
</protein>
<evidence type="ECO:0000313" key="4">
    <source>
        <dbReference type="Proteomes" id="UP001204798"/>
    </source>
</evidence>
<dbReference type="InterPro" id="IPR015590">
    <property type="entry name" value="Aldehyde_DH_dom"/>
</dbReference>
<dbReference type="Gene3D" id="3.40.309.10">
    <property type="entry name" value="Aldehyde Dehydrogenase, Chain A, domain 2"/>
    <property type="match status" value="1"/>
</dbReference>
<dbReference type="EMBL" id="JANUCP010000002">
    <property type="protein sequence ID" value="MCS3918978.1"/>
    <property type="molecule type" value="Genomic_DNA"/>
</dbReference>
<dbReference type="InterPro" id="IPR016161">
    <property type="entry name" value="Ald_DH/histidinol_DH"/>
</dbReference>
<dbReference type="GO" id="GO:0004029">
    <property type="term" value="F:aldehyde dehydrogenase (NAD+) activity"/>
    <property type="evidence" value="ECO:0007669"/>
    <property type="project" value="UniProtKB-EC"/>
</dbReference>
<dbReference type="RefSeq" id="WP_259095061.1">
    <property type="nucleotide sequence ID" value="NZ_CP130454.1"/>
</dbReference>
<keyword evidence="4" id="KW-1185">Reference proteome</keyword>
<reference evidence="3 4" key="1">
    <citation type="submission" date="2022-08" db="EMBL/GenBank/DDBJ databases">
        <title>Bacterial and archaeal communities from various locations to study Microbial Dark Matter (Phase II).</title>
        <authorList>
            <person name="Stepanauskas R."/>
        </authorList>
    </citation>
    <scope>NUCLEOTIDE SEQUENCE [LARGE SCALE GENOMIC DNA]</scope>
    <source>
        <strain evidence="3 4">PD1</strain>
    </source>
</reference>
<feature type="domain" description="Aldehyde dehydrogenase" evidence="2">
    <location>
        <begin position="21"/>
        <end position="484"/>
    </location>
</feature>
<keyword evidence="1 3" id="KW-0560">Oxidoreductase</keyword>
<dbReference type="InterPro" id="IPR016163">
    <property type="entry name" value="Ald_DH_C"/>
</dbReference>
<dbReference type="InterPro" id="IPR016162">
    <property type="entry name" value="Ald_DH_N"/>
</dbReference>
<dbReference type="PANTHER" id="PTHR43353:SF5">
    <property type="entry name" value="SUCCINATE-SEMIALDEHYDE DEHYDROGENASE, MITOCHONDRIAL"/>
    <property type="match status" value="1"/>
</dbReference>
<dbReference type="InterPro" id="IPR050740">
    <property type="entry name" value="Aldehyde_DH_Superfamily"/>
</dbReference>
<dbReference type="EC" id="1.2.1.3" evidence="3"/>
<accession>A0ABT2EM05</accession>
<gene>
    <name evidence="3" type="ORF">M2350_001378</name>
</gene>
<dbReference type="PANTHER" id="PTHR43353">
    <property type="entry name" value="SUCCINATE-SEMIALDEHYDE DEHYDROGENASE, MITOCHONDRIAL"/>
    <property type="match status" value="1"/>
</dbReference>
<dbReference type="Gene3D" id="3.40.605.10">
    <property type="entry name" value="Aldehyde Dehydrogenase, Chain A, domain 1"/>
    <property type="match status" value="1"/>
</dbReference>
<evidence type="ECO:0000259" key="2">
    <source>
        <dbReference type="Pfam" id="PF00171"/>
    </source>
</evidence>
<dbReference type="Proteomes" id="UP001204798">
    <property type="component" value="Unassembled WGS sequence"/>
</dbReference>
<dbReference type="SUPFAM" id="SSF53720">
    <property type="entry name" value="ALDH-like"/>
    <property type="match status" value="1"/>
</dbReference>
<dbReference type="Pfam" id="PF00171">
    <property type="entry name" value="Aldedh"/>
    <property type="match status" value="1"/>
</dbReference>